<dbReference type="AlphaFoldDB" id="A0A0E9X5X9"/>
<sequence>MWWHTSGRQRPCGVLLPGKDFITDIYWVLMGQPISSEVVLLPCDHVICFFSHMEAARPCVSLAVFSAPVNIGDVCLFPRSLSRGL</sequence>
<reference evidence="1" key="1">
    <citation type="submission" date="2014-11" db="EMBL/GenBank/DDBJ databases">
        <authorList>
            <person name="Amaro Gonzalez C."/>
        </authorList>
    </citation>
    <scope>NUCLEOTIDE SEQUENCE</scope>
</reference>
<protein>
    <submittedName>
        <fullName evidence="1">Uncharacterized protein</fullName>
    </submittedName>
</protein>
<proteinExistence type="predicted"/>
<accession>A0A0E9X5X9</accession>
<name>A0A0E9X5X9_ANGAN</name>
<organism evidence="1">
    <name type="scientific">Anguilla anguilla</name>
    <name type="common">European freshwater eel</name>
    <name type="synonym">Muraena anguilla</name>
    <dbReference type="NCBI Taxonomy" id="7936"/>
    <lineage>
        <taxon>Eukaryota</taxon>
        <taxon>Metazoa</taxon>
        <taxon>Chordata</taxon>
        <taxon>Craniata</taxon>
        <taxon>Vertebrata</taxon>
        <taxon>Euteleostomi</taxon>
        <taxon>Actinopterygii</taxon>
        <taxon>Neopterygii</taxon>
        <taxon>Teleostei</taxon>
        <taxon>Anguilliformes</taxon>
        <taxon>Anguillidae</taxon>
        <taxon>Anguilla</taxon>
    </lineage>
</organism>
<reference evidence="1" key="2">
    <citation type="journal article" date="2015" name="Fish Shellfish Immunol.">
        <title>Early steps in the European eel (Anguilla anguilla)-Vibrio vulnificus interaction in the gills: Role of the RtxA13 toxin.</title>
        <authorList>
            <person name="Callol A."/>
            <person name="Pajuelo D."/>
            <person name="Ebbesson L."/>
            <person name="Teles M."/>
            <person name="MacKenzie S."/>
            <person name="Amaro C."/>
        </authorList>
    </citation>
    <scope>NUCLEOTIDE SEQUENCE</scope>
</reference>
<evidence type="ECO:0000313" key="1">
    <source>
        <dbReference type="EMBL" id="JAH97255.1"/>
    </source>
</evidence>
<dbReference type="EMBL" id="GBXM01011322">
    <property type="protein sequence ID" value="JAH97255.1"/>
    <property type="molecule type" value="Transcribed_RNA"/>
</dbReference>